<dbReference type="PANTHER" id="PTHR43265">
    <property type="entry name" value="ESTERASE ESTD"/>
    <property type="match status" value="1"/>
</dbReference>
<dbReference type="Gene3D" id="3.40.50.1820">
    <property type="entry name" value="alpha/beta hydrolase"/>
    <property type="match status" value="2"/>
</dbReference>
<feature type="signal peptide" evidence="1">
    <location>
        <begin position="1"/>
        <end position="21"/>
    </location>
</feature>
<evidence type="ECO:0000256" key="1">
    <source>
        <dbReference type="SAM" id="SignalP"/>
    </source>
</evidence>
<dbReference type="InterPro" id="IPR022742">
    <property type="entry name" value="Hydrolase_4"/>
</dbReference>
<dbReference type="PROSITE" id="PS51257">
    <property type="entry name" value="PROKAR_LIPOPROTEIN"/>
    <property type="match status" value="1"/>
</dbReference>
<organism evidence="3 4">
    <name type="scientific">Symbiobacterium terraclitae</name>
    <dbReference type="NCBI Taxonomy" id="557451"/>
    <lineage>
        <taxon>Bacteria</taxon>
        <taxon>Bacillati</taxon>
        <taxon>Bacillota</taxon>
        <taxon>Clostridia</taxon>
        <taxon>Eubacteriales</taxon>
        <taxon>Symbiobacteriaceae</taxon>
        <taxon>Symbiobacterium</taxon>
    </lineage>
</organism>
<dbReference type="RefSeq" id="WP_209466979.1">
    <property type="nucleotide sequence ID" value="NZ_JAGGLG010000018.1"/>
</dbReference>
<dbReference type="EMBL" id="JAGGLG010000018">
    <property type="protein sequence ID" value="MBP2018858.1"/>
    <property type="molecule type" value="Genomic_DNA"/>
</dbReference>
<name>A0ABS4JTK5_9FIRM</name>
<dbReference type="InterPro" id="IPR029058">
    <property type="entry name" value="AB_hydrolase_fold"/>
</dbReference>
<feature type="chain" id="PRO_5045524335" evidence="1">
    <location>
        <begin position="22"/>
        <end position="387"/>
    </location>
</feature>
<protein>
    <submittedName>
        <fullName evidence="3">Fermentation-respiration switch protein FrsA (DUF1100 family)</fullName>
    </submittedName>
</protein>
<dbReference type="PANTHER" id="PTHR43265:SF1">
    <property type="entry name" value="ESTERASE ESTD"/>
    <property type="match status" value="1"/>
</dbReference>
<dbReference type="InterPro" id="IPR018247">
    <property type="entry name" value="EF_Hand_1_Ca_BS"/>
</dbReference>
<dbReference type="Proteomes" id="UP001519289">
    <property type="component" value="Unassembled WGS sequence"/>
</dbReference>
<dbReference type="SUPFAM" id="SSF53474">
    <property type="entry name" value="alpha/beta-Hydrolases"/>
    <property type="match status" value="1"/>
</dbReference>
<evidence type="ECO:0000313" key="4">
    <source>
        <dbReference type="Proteomes" id="UP001519289"/>
    </source>
</evidence>
<reference evidence="3 4" key="1">
    <citation type="submission" date="2021-03" db="EMBL/GenBank/DDBJ databases">
        <title>Genomic Encyclopedia of Type Strains, Phase IV (KMG-IV): sequencing the most valuable type-strain genomes for metagenomic binning, comparative biology and taxonomic classification.</title>
        <authorList>
            <person name="Goeker M."/>
        </authorList>
    </citation>
    <scope>NUCLEOTIDE SEQUENCE [LARGE SCALE GENOMIC DNA]</scope>
    <source>
        <strain evidence="3 4">DSM 27138</strain>
    </source>
</reference>
<dbReference type="PROSITE" id="PS00018">
    <property type="entry name" value="EF_HAND_1"/>
    <property type="match status" value="1"/>
</dbReference>
<sequence length="387" mass="40626">MRKVMIGLLVLFLMAAGCAPAGRSAAGAGTGSVTGGGAGAAEGGLRRRALTIALDETWSSAAELTYPAEGAGPWPAVILFHGSGPVDMDAAQVDATGKVSSANFRLLAERLSAEGFAVLRFHKRGVKKFGDYDLEQSAQATTNQLIADAARVIAAAREQPEVDGGRIYLYGWSQGAQVAAHAALADEAVAGVILQGPPTSGWSETLRYQHLELGLRLLRELDADGDGKLAVKEWLTVPAGPAALMGSFYVWAPDSTPWSPKMRADTDRDGDGLIDLEAELRPAIDALVANPAVNPMMHPANEPARSIAEIAPDLRRPVLILHGEQDGFVPVTDGEAIAAAAPEHVTLRRFPGLGHALSPTEDPARDGFGPMDEAAIGALLEWLRAQD</sequence>
<accession>A0ABS4JTK5</accession>
<keyword evidence="4" id="KW-1185">Reference proteome</keyword>
<feature type="domain" description="Serine aminopeptidase S33" evidence="2">
    <location>
        <begin position="101"/>
        <end position="357"/>
    </location>
</feature>
<gene>
    <name evidence="3" type="ORF">J2Z79_002273</name>
</gene>
<evidence type="ECO:0000259" key="2">
    <source>
        <dbReference type="Pfam" id="PF12146"/>
    </source>
</evidence>
<proteinExistence type="predicted"/>
<evidence type="ECO:0000313" key="3">
    <source>
        <dbReference type="EMBL" id="MBP2018858.1"/>
    </source>
</evidence>
<comment type="caution">
    <text evidence="3">The sequence shown here is derived from an EMBL/GenBank/DDBJ whole genome shotgun (WGS) entry which is preliminary data.</text>
</comment>
<dbReference type="Pfam" id="PF12146">
    <property type="entry name" value="Hydrolase_4"/>
    <property type="match status" value="1"/>
</dbReference>
<keyword evidence="1" id="KW-0732">Signal</keyword>
<dbReference type="InterPro" id="IPR053145">
    <property type="entry name" value="AB_hydrolase_Est10"/>
</dbReference>